<name>A0ABD3EAA4_9LAMI</name>
<reference evidence="3" key="1">
    <citation type="journal article" date="2024" name="IScience">
        <title>Strigolactones Initiate the Formation of Haustorium-like Structures in Castilleja.</title>
        <authorList>
            <person name="Buerger M."/>
            <person name="Peterson D."/>
            <person name="Chory J."/>
        </authorList>
    </citation>
    <scope>NUCLEOTIDE SEQUENCE [LARGE SCALE GENOMIC DNA]</scope>
</reference>
<evidence type="ECO:0008006" key="4">
    <source>
        <dbReference type="Google" id="ProtNLM"/>
    </source>
</evidence>
<feature type="coiled-coil region" evidence="1">
    <location>
        <begin position="367"/>
        <end position="394"/>
    </location>
</feature>
<sequence>MEDLFGQIECRTNSDSIVMRILRSAMDEAHEKLQSRDGPIQFLHDRSTFYELAAILVEGGLSIIQEQTTDILEDKSNKIHSDLTEIKDWLSGRIDDMKHLIIEKDQELTERLENELKLQQSLDLKDQEISYLHEKLEPGRAKNEDIVKLKSSVDQQVSNIKQKLEDETKILSIERRKRKTRLSSPNLSFDFLDKERNGSPIFRDDDDDFLFDVVKPNNNDNVLIRKMSSDIDVLKETLDLAFGRMQCVETILPLEKQWRYGVEKDVESILVKGFVNDLERGFFDNWFEFIDEMRSLCYEVKGFITVDDDVDEKRSIRHRSSSEPLSDDISYVEEDVDEKKNVAKIKKSFESIIRKQVEDLNRPKNARAGKEKENNRLEIRIRDAIARLDNFAKQKSRISRNSNKVESLDKVNNMKECDDEIGRLLKKDIYMIFFREMVKAWKSEIDAYVVECLVMKDNINDAKECEDNIESLLKEDIYMVYFREMVKEWKSVKDAYALECRTTNDNVNEAKECDDMIEIRLKEDIYMIFFREMVNSWKSEKDDCALECLTTEDVSSSASGKISDDNVNGTKECGNDDIGSLLKEDIYMIFFREMVNSWKSEKDDCALECLIREDIYQFVVTEAAKDSNVRSLKPEELKQLDFEEHTPRSRKLEMDGNKGLFQKLDSFKKCLEAEEDLMLSANSEINEHNVNNSLVISNCEEIDERDAIEWLITGDESTFSSVSEKLERALQQLYTSKELLVELEENYCELQFLNENVHLKFPFDNVFLGSVMQFQVMVGSFEHVLKDNLEKKCLRLEILRGEVDKLIKPVGLIRKRKLLYKKAFFSRCQNLKLAETEVDLLGDKVESLTCLLEKLYFELNKNATLLSAHFKVYDMLKLIERELNNERHSCKSKSGLSKMY</sequence>
<proteinExistence type="predicted"/>
<evidence type="ECO:0000256" key="1">
    <source>
        <dbReference type="SAM" id="Coils"/>
    </source>
</evidence>
<dbReference type="Proteomes" id="UP001632038">
    <property type="component" value="Unassembled WGS sequence"/>
</dbReference>
<organism evidence="2 3">
    <name type="scientific">Castilleja foliolosa</name>
    <dbReference type="NCBI Taxonomy" id="1961234"/>
    <lineage>
        <taxon>Eukaryota</taxon>
        <taxon>Viridiplantae</taxon>
        <taxon>Streptophyta</taxon>
        <taxon>Embryophyta</taxon>
        <taxon>Tracheophyta</taxon>
        <taxon>Spermatophyta</taxon>
        <taxon>Magnoliopsida</taxon>
        <taxon>eudicotyledons</taxon>
        <taxon>Gunneridae</taxon>
        <taxon>Pentapetalae</taxon>
        <taxon>asterids</taxon>
        <taxon>lamiids</taxon>
        <taxon>Lamiales</taxon>
        <taxon>Orobanchaceae</taxon>
        <taxon>Pedicularideae</taxon>
        <taxon>Castillejinae</taxon>
        <taxon>Castilleja</taxon>
    </lineage>
</organism>
<evidence type="ECO:0000313" key="2">
    <source>
        <dbReference type="EMBL" id="KAL3650035.1"/>
    </source>
</evidence>
<dbReference type="AlphaFoldDB" id="A0ABD3EAA4"/>
<dbReference type="PANTHER" id="PTHR33883:SF7">
    <property type="entry name" value="OS04G0521600 PROTEIN"/>
    <property type="match status" value="1"/>
</dbReference>
<protein>
    <recommendedName>
        <fullName evidence="4">WPP domain-associated protein</fullName>
    </recommendedName>
</protein>
<accession>A0ABD3EAA4</accession>
<keyword evidence="1" id="KW-0175">Coiled coil</keyword>
<dbReference type="EMBL" id="JAVIJP010000007">
    <property type="protein sequence ID" value="KAL3650035.1"/>
    <property type="molecule type" value="Genomic_DNA"/>
</dbReference>
<comment type="caution">
    <text evidence="2">The sequence shown here is derived from an EMBL/GenBank/DDBJ whole genome shotgun (WGS) entry which is preliminary data.</text>
</comment>
<dbReference type="InterPro" id="IPR037490">
    <property type="entry name" value="WAP"/>
</dbReference>
<gene>
    <name evidence="2" type="ORF">CASFOL_006438</name>
</gene>
<evidence type="ECO:0000313" key="3">
    <source>
        <dbReference type="Proteomes" id="UP001632038"/>
    </source>
</evidence>
<dbReference type="PANTHER" id="PTHR33883">
    <property type="entry name" value="WPP DOMAIN-ASSOCIATED PROTEIN"/>
    <property type="match status" value="1"/>
</dbReference>
<keyword evidence="3" id="KW-1185">Reference proteome</keyword>